<dbReference type="Gene3D" id="3.40.50.300">
    <property type="entry name" value="P-loop containing nucleotide triphosphate hydrolases"/>
    <property type="match status" value="1"/>
</dbReference>
<dbReference type="Gene3D" id="1.10.8.80">
    <property type="entry name" value="Magnesium chelatase subunit I, C-Terminal domain"/>
    <property type="match status" value="1"/>
</dbReference>
<dbReference type="GO" id="GO:0005524">
    <property type="term" value="F:ATP binding"/>
    <property type="evidence" value="ECO:0007669"/>
    <property type="project" value="UniProtKB-KW"/>
</dbReference>
<organism evidence="6 7">
    <name type="scientific">Nocardia pseudobrasiliensis</name>
    <dbReference type="NCBI Taxonomy" id="45979"/>
    <lineage>
        <taxon>Bacteria</taxon>
        <taxon>Bacillati</taxon>
        <taxon>Actinomycetota</taxon>
        <taxon>Actinomycetes</taxon>
        <taxon>Mycobacteriales</taxon>
        <taxon>Nocardiaceae</taxon>
        <taxon>Nocardia</taxon>
    </lineage>
</organism>
<dbReference type="InterPro" id="IPR041628">
    <property type="entry name" value="ChlI/MoxR_AAA_lid"/>
</dbReference>
<dbReference type="Pfam" id="PF17863">
    <property type="entry name" value="AAA_lid_2"/>
    <property type="match status" value="1"/>
</dbReference>
<accession>A0A370IBP6</accession>
<dbReference type="SUPFAM" id="SSF52540">
    <property type="entry name" value="P-loop containing nucleoside triphosphate hydrolases"/>
    <property type="match status" value="1"/>
</dbReference>
<dbReference type="InterPro" id="IPR050764">
    <property type="entry name" value="CbbQ/NirQ/NorQ/GpvN"/>
</dbReference>
<dbReference type="PANTHER" id="PTHR42759">
    <property type="entry name" value="MOXR FAMILY PROTEIN"/>
    <property type="match status" value="1"/>
</dbReference>
<gene>
    <name evidence="6" type="ORF">DFR76_102556</name>
</gene>
<comment type="caution">
    <text evidence="6">The sequence shown here is derived from an EMBL/GenBank/DDBJ whole genome shotgun (WGS) entry which is preliminary data.</text>
</comment>
<keyword evidence="2" id="KW-0067">ATP-binding</keyword>
<protein>
    <submittedName>
        <fullName evidence="6">MoxR-like ATPase</fullName>
    </submittedName>
</protein>
<keyword evidence="1" id="KW-0547">Nucleotide-binding</keyword>
<sequence length="333" mass="36443">MNVDDMTWYGDLARRVLGEMNRVVVGKPQAVRMIMAAILSGGHVLVDDLPGLGKTLIARSFAAVLGLESTRVQFTPDLLPADLVGSSIYHMGTGAFEYRPGPIVTNLLIADEINRTSPKTQSALLEAMAEGQVSVDGVTRTLPAPFVVLATENPIEHEGTYALPEAQLDRFAIRVRLGYLSAAEEKMLLRRRMDGGSGGPLVRRVLDADQLLRIRSAVDAVAAHDDILEYIVALVRATRGHPQVEVGASPRGELDLLQLSRAHALLQGRDFVMPEDVKELATSALAHRITLRPETWVRKVRGENIVEEVIGRIPAPRTERSARDMWEVDEIAG</sequence>
<evidence type="ECO:0000259" key="4">
    <source>
        <dbReference type="Pfam" id="PF07726"/>
    </source>
</evidence>
<evidence type="ECO:0000313" key="7">
    <source>
        <dbReference type="Proteomes" id="UP000254869"/>
    </source>
</evidence>
<dbReference type="AlphaFoldDB" id="A0A370IBP6"/>
<evidence type="ECO:0000259" key="5">
    <source>
        <dbReference type="Pfam" id="PF17863"/>
    </source>
</evidence>
<dbReference type="FunFam" id="3.40.50.300:FF:000640">
    <property type="entry name" value="MoxR family ATPase"/>
    <property type="match status" value="1"/>
</dbReference>
<keyword evidence="7" id="KW-1185">Reference proteome</keyword>
<reference evidence="6 7" key="1">
    <citation type="submission" date="2018-07" db="EMBL/GenBank/DDBJ databases">
        <title>Genomic Encyclopedia of Type Strains, Phase IV (KMG-IV): sequencing the most valuable type-strain genomes for metagenomic binning, comparative biology and taxonomic classification.</title>
        <authorList>
            <person name="Goeker M."/>
        </authorList>
    </citation>
    <scope>NUCLEOTIDE SEQUENCE [LARGE SCALE GENOMIC DNA]</scope>
    <source>
        <strain evidence="6 7">DSM 44290</strain>
    </source>
</reference>
<name>A0A370IBP6_9NOCA</name>
<evidence type="ECO:0000256" key="1">
    <source>
        <dbReference type="ARBA" id="ARBA00022741"/>
    </source>
</evidence>
<dbReference type="GO" id="GO:0016887">
    <property type="term" value="F:ATP hydrolysis activity"/>
    <property type="evidence" value="ECO:0007669"/>
    <property type="project" value="InterPro"/>
</dbReference>
<dbReference type="STRING" id="1210086.GCA_001613105_01132"/>
<comment type="similarity">
    <text evidence="3">Belongs to the MoxR family.</text>
</comment>
<evidence type="ECO:0000256" key="2">
    <source>
        <dbReference type="ARBA" id="ARBA00022840"/>
    </source>
</evidence>
<dbReference type="PIRSF" id="PIRSF002849">
    <property type="entry name" value="AAA_ATPase_chaperone_MoxR_prd"/>
    <property type="match status" value="1"/>
</dbReference>
<evidence type="ECO:0000256" key="3">
    <source>
        <dbReference type="ARBA" id="ARBA00061607"/>
    </source>
</evidence>
<dbReference type="InterPro" id="IPR011703">
    <property type="entry name" value="ATPase_AAA-3"/>
</dbReference>
<dbReference type="PANTHER" id="PTHR42759:SF5">
    <property type="entry name" value="METHANOL DEHYDROGENASE REGULATOR"/>
    <property type="match status" value="1"/>
</dbReference>
<dbReference type="Pfam" id="PF07726">
    <property type="entry name" value="AAA_3"/>
    <property type="match status" value="1"/>
</dbReference>
<feature type="domain" description="ATPase AAA-3" evidence="4">
    <location>
        <begin position="43"/>
        <end position="172"/>
    </location>
</feature>
<feature type="domain" description="ChlI/MoxR AAA lid" evidence="5">
    <location>
        <begin position="236"/>
        <end position="308"/>
    </location>
</feature>
<proteinExistence type="inferred from homology"/>
<dbReference type="Proteomes" id="UP000254869">
    <property type="component" value="Unassembled WGS sequence"/>
</dbReference>
<evidence type="ECO:0000313" key="6">
    <source>
        <dbReference type="EMBL" id="RDI68155.1"/>
    </source>
</evidence>
<dbReference type="InterPro" id="IPR027417">
    <property type="entry name" value="P-loop_NTPase"/>
</dbReference>
<dbReference type="EMBL" id="QQBC01000002">
    <property type="protein sequence ID" value="RDI68155.1"/>
    <property type="molecule type" value="Genomic_DNA"/>
</dbReference>
<dbReference type="CDD" id="cd00009">
    <property type="entry name" value="AAA"/>
    <property type="match status" value="1"/>
</dbReference>